<dbReference type="InterPro" id="IPR002938">
    <property type="entry name" value="FAD-bd"/>
</dbReference>
<evidence type="ECO:0000313" key="4">
    <source>
        <dbReference type="EMBL" id="MFN6544683.1"/>
    </source>
</evidence>
<keyword evidence="5" id="KW-1185">Reference proteome</keyword>
<accession>A0ABW9L9M7</accession>
<keyword evidence="1 4" id="KW-0560">Oxidoreductase</keyword>
<dbReference type="PANTHER" id="PTHR43747">
    <property type="entry name" value="FAD-BINDING PROTEIN"/>
    <property type="match status" value="1"/>
</dbReference>
<gene>
    <name evidence="4" type="ORF">ACK4CT_15935</name>
</gene>
<sequence>MTDHSVVLGAGIAGLLAAAALADTSRVVTVVERDRLPDNPSQRRGIPQGPHLHSLLSRGWHTIEELVPGLIDDVVAAGGHVLDDARLGARMHIQNGPYAFNRTDPVADPAALATYLVTRPLLEWALRHRVAALPNVIIKDGHDIGELVSGKPGRITGVTINDRRTGAMKTLDADLVIDATGRATRTPRLLETLGYDRAPRQSFTVRGVYYSQQLAIPDQDSFPERLVLVVPPGSAGRGGLAAGEHGTWTLTIATHADERSAPPTTLADMLALAVKFAPSHIHPALRRAVPLSDVEVYRYPGGTWHRYDRCARNPDGLLVIGDALCCLDPIHGQGITMAARHAQTLRTHLRERKGVDPQRFYQSLTRMIAPVWASNQPPGQTSDRGVKDKVRRRAFQWSLRKMLEAADDIVVTERLVRIVNMVDPPQRLLEPRILARVAAYHLRKALPLSASCLRTKAHS</sequence>
<dbReference type="EC" id="1.-.-.-" evidence="4"/>
<name>A0ABW9L9M7_9MYCO</name>
<proteinExistence type="inferred from homology"/>
<dbReference type="InterPro" id="IPR050816">
    <property type="entry name" value="Flavin-dep_Halogenase_NPB"/>
</dbReference>
<dbReference type="PANTHER" id="PTHR43747:SF5">
    <property type="entry name" value="FAD-BINDING DOMAIN-CONTAINING PROTEIN"/>
    <property type="match status" value="1"/>
</dbReference>
<dbReference type="EMBL" id="JBKBDD010000005">
    <property type="protein sequence ID" value="MFN6544683.1"/>
    <property type="molecule type" value="Genomic_DNA"/>
</dbReference>
<comment type="similarity">
    <text evidence="2">Belongs to the flavin-dependent halogenase family. Bacterial tryptophan halogenase subfamily.</text>
</comment>
<evidence type="ECO:0000256" key="2">
    <source>
        <dbReference type="ARBA" id="ARBA00038396"/>
    </source>
</evidence>
<comment type="caution">
    <text evidence="4">The sequence shown here is derived from an EMBL/GenBank/DDBJ whole genome shotgun (WGS) entry which is preliminary data.</text>
</comment>
<evidence type="ECO:0000256" key="1">
    <source>
        <dbReference type="ARBA" id="ARBA00023002"/>
    </source>
</evidence>
<evidence type="ECO:0000259" key="3">
    <source>
        <dbReference type="Pfam" id="PF01494"/>
    </source>
</evidence>
<evidence type="ECO:0000313" key="5">
    <source>
        <dbReference type="Proteomes" id="UP001635816"/>
    </source>
</evidence>
<dbReference type="Gene3D" id="3.50.50.60">
    <property type="entry name" value="FAD/NAD(P)-binding domain"/>
    <property type="match status" value="1"/>
</dbReference>
<dbReference type="RefSeq" id="WP_409543752.1">
    <property type="nucleotide sequence ID" value="NZ_JBKBDD010000005.1"/>
</dbReference>
<dbReference type="SUPFAM" id="SSF51905">
    <property type="entry name" value="FAD/NAD(P)-binding domain"/>
    <property type="match status" value="1"/>
</dbReference>
<protein>
    <submittedName>
        <fullName evidence="4">NAD(P)/FAD-dependent oxidoreductase</fullName>
        <ecNumber evidence="4">1.-.-.-</ecNumber>
    </submittedName>
</protein>
<dbReference type="InterPro" id="IPR036188">
    <property type="entry name" value="FAD/NAD-bd_sf"/>
</dbReference>
<dbReference type="Pfam" id="PF01494">
    <property type="entry name" value="FAD_binding_3"/>
    <property type="match status" value="1"/>
</dbReference>
<feature type="domain" description="FAD-binding" evidence="3">
    <location>
        <begin position="6"/>
        <end position="349"/>
    </location>
</feature>
<organism evidence="4 5">
    <name type="scientific">Mycolicibacterium nivoides</name>
    <dbReference type="NCBI Taxonomy" id="2487344"/>
    <lineage>
        <taxon>Bacteria</taxon>
        <taxon>Bacillati</taxon>
        <taxon>Actinomycetota</taxon>
        <taxon>Actinomycetes</taxon>
        <taxon>Mycobacteriales</taxon>
        <taxon>Mycobacteriaceae</taxon>
        <taxon>Mycolicibacterium</taxon>
    </lineage>
</organism>
<reference evidence="4 5" key="1">
    <citation type="submission" date="2024-12" db="EMBL/GenBank/DDBJ databases">
        <title>The coexistence of Mycolicibacterium septicum and Mycolicibacterium nivoides in clinical samples.</title>
        <authorList>
            <person name="Wang C."/>
            <person name="Feng Y."/>
            <person name="Zong Z."/>
        </authorList>
    </citation>
    <scope>NUCLEOTIDE SEQUENCE [LARGE SCALE GENOMIC DNA]</scope>
    <source>
        <strain evidence="4 5">120309</strain>
    </source>
</reference>
<dbReference type="GO" id="GO:0016491">
    <property type="term" value="F:oxidoreductase activity"/>
    <property type="evidence" value="ECO:0007669"/>
    <property type="project" value="UniProtKB-KW"/>
</dbReference>
<dbReference type="Proteomes" id="UP001635816">
    <property type="component" value="Unassembled WGS sequence"/>
</dbReference>